<dbReference type="GO" id="GO:0020037">
    <property type="term" value="F:heme binding"/>
    <property type="evidence" value="ECO:0007669"/>
    <property type="project" value="InterPro"/>
</dbReference>
<accession>A0A2U2C3W1</accession>
<evidence type="ECO:0000259" key="9">
    <source>
        <dbReference type="PROSITE" id="PS51007"/>
    </source>
</evidence>
<keyword evidence="6" id="KW-0249">Electron transport</keyword>
<keyword evidence="2" id="KW-0813">Transport</keyword>
<evidence type="ECO:0000313" key="10">
    <source>
        <dbReference type="EMBL" id="PWE26553.1"/>
    </source>
</evidence>
<dbReference type="PROSITE" id="PS51007">
    <property type="entry name" value="CYTC"/>
    <property type="match status" value="1"/>
</dbReference>
<dbReference type="InterPro" id="IPR009056">
    <property type="entry name" value="Cyt_c-like_dom"/>
</dbReference>
<dbReference type="PRINTS" id="PR00605">
    <property type="entry name" value="CYTCHROMECIC"/>
</dbReference>
<dbReference type="EMBL" id="QEYD01000019">
    <property type="protein sequence ID" value="PWE26553.1"/>
    <property type="molecule type" value="Genomic_DNA"/>
</dbReference>
<dbReference type="SUPFAM" id="SSF46626">
    <property type="entry name" value="Cytochrome c"/>
    <property type="match status" value="1"/>
</dbReference>
<evidence type="ECO:0000256" key="8">
    <source>
        <dbReference type="PROSITE-ProRule" id="PRU00433"/>
    </source>
</evidence>
<dbReference type="OrthoDB" id="9811281at2"/>
<evidence type="ECO:0000256" key="1">
    <source>
        <dbReference type="ARBA" id="ARBA00001926"/>
    </source>
</evidence>
<evidence type="ECO:0000256" key="2">
    <source>
        <dbReference type="ARBA" id="ARBA00022448"/>
    </source>
</evidence>
<dbReference type="InterPro" id="IPR051459">
    <property type="entry name" value="Cytochrome_c-type_DH"/>
</dbReference>
<dbReference type="AlphaFoldDB" id="A0A2U2C3W1"/>
<gene>
    <name evidence="10" type="ORF">C4N9_21425</name>
</gene>
<evidence type="ECO:0000256" key="4">
    <source>
        <dbReference type="ARBA" id="ARBA00022660"/>
    </source>
</evidence>
<dbReference type="InterPro" id="IPR008168">
    <property type="entry name" value="Cyt_C_IC"/>
</dbReference>
<comment type="cofactor">
    <cofactor evidence="1">
        <name>heme c</name>
        <dbReference type="ChEBI" id="CHEBI:61717"/>
    </cofactor>
</comment>
<keyword evidence="5 8" id="KW-0479">Metal-binding</keyword>
<keyword evidence="11" id="KW-1185">Reference proteome</keyword>
<dbReference type="RefSeq" id="WP_109535386.1">
    <property type="nucleotide sequence ID" value="NZ_QEYD01000019.1"/>
</dbReference>
<organism evidence="10 11">
    <name type="scientific">Pararhodobacter marinus</name>
    <dbReference type="NCBI Taxonomy" id="2184063"/>
    <lineage>
        <taxon>Bacteria</taxon>
        <taxon>Pseudomonadati</taxon>
        <taxon>Pseudomonadota</taxon>
        <taxon>Alphaproteobacteria</taxon>
        <taxon>Rhodobacterales</taxon>
        <taxon>Paracoccaceae</taxon>
        <taxon>Pararhodobacter</taxon>
    </lineage>
</organism>
<reference evidence="10 11" key="1">
    <citation type="submission" date="2018-05" db="EMBL/GenBank/DDBJ databases">
        <title>Pararhodobacter marina sp. nov., isolated from deep-sea water of the Indian Ocean.</title>
        <authorList>
            <person name="Lai Q.Sr."/>
            <person name="Liu X."/>
            <person name="Shao Z."/>
        </authorList>
    </citation>
    <scope>NUCLEOTIDE SEQUENCE [LARGE SCALE GENOMIC DNA]</scope>
    <source>
        <strain evidence="10 11">CIC4N-9</strain>
    </source>
</reference>
<keyword evidence="3 8" id="KW-0349">Heme</keyword>
<dbReference type="Gene3D" id="1.10.760.10">
    <property type="entry name" value="Cytochrome c-like domain"/>
    <property type="match status" value="1"/>
</dbReference>
<protein>
    <submittedName>
        <fullName evidence="10">Cytochrome C</fullName>
    </submittedName>
</protein>
<evidence type="ECO:0000256" key="7">
    <source>
        <dbReference type="ARBA" id="ARBA00023004"/>
    </source>
</evidence>
<dbReference type="Proteomes" id="UP000244940">
    <property type="component" value="Unassembled WGS sequence"/>
</dbReference>
<keyword evidence="7 8" id="KW-0408">Iron</keyword>
<evidence type="ECO:0000256" key="5">
    <source>
        <dbReference type="ARBA" id="ARBA00022723"/>
    </source>
</evidence>
<dbReference type="GO" id="GO:0005506">
    <property type="term" value="F:iron ion binding"/>
    <property type="evidence" value="ECO:0007669"/>
    <property type="project" value="InterPro"/>
</dbReference>
<comment type="caution">
    <text evidence="10">The sequence shown here is derived from an EMBL/GenBank/DDBJ whole genome shotgun (WGS) entry which is preliminary data.</text>
</comment>
<dbReference type="InterPro" id="IPR036909">
    <property type="entry name" value="Cyt_c-like_dom_sf"/>
</dbReference>
<evidence type="ECO:0000256" key="3">
    <source>
        <dbReference type="ARBA" id="ARBA00022617"/>
    </source>
</evidence>
<feature type="domain" description="Cytochrome c" evidence="9">
    <location>
        <begin position="39"/>
        <end position="137"/>
    </location>
</feature>
<dbReference type="GeneID" id="94367460"/>
<dbReference type="Pfam" id="PF00034">
    <property type="entry name" value="Cytochrom_C"/>
    <property type="match status" value="1"/>
</dbReference>
<dbReference type="PANTHER" id="PTHR35008">
    <property type="entry name" value="BLL4482 PROTEIN-RELATED"/>
    <property type="match status" value="1"/>
</dbReference>
<keyword evidence="4" id="KW-0679">Respiratory chain</keyword>
<evidence type="ECO:0000313" key="11">
    <source>
        <dbReference type="Proteomes" id="UP000244940"/>
    </source>
</evidence>
<dbReference type="GO" id="GO:0009055">
    <property type="term" value="F:electron transfer activity"/>
    <property type="evidence" value="ECO:0007669"/>
    <property type="project" value="InterPro"/>
</dbReference>
<sequence length="153" mass="16637">MASSERRIAERRRIAALSAAALPVVAGSVWLGGRWAEGRQVAQGRVLYDTHCASCHGADLRGQPGWQRPGADGRLPAPPHDASGHTWHHDDALLFRITRDGSAAVVGGGYESDMPGFGGLLSDGEIRAVLAFIRSTWPERERAYQREISRQAR</sequence>
<evidence type="ECO:0000256" key="6">
    <source>
        <dbReference type="ARBA" id="ARBA00022982"/>
    </source>
</evidence>
<dbReference type="PANTHER" id="PTHR35008:SF4">
    <property type="entry name" value="BLL4482 PROTEIN"/>
    <property type="match status" value="1"/>
</dbReference>
<name>A0A2U2C3W1_9RHOB</name>
<proteinExistence type="predicted"/>